<keyword evidence="2" id="KW-1133">Transmembrane helix</keyword>
<protein>
    <submittedName>
        <fullName evidence="3">Uncharacterized protein</fullName>
    </submittedName>
</protein>
<sequence length="250" mass="27345">MNKNLQVPNIDLDDEGYLSGVSDASRPDNSRPHPRPSNGLIGSRRRLAEALSSADSSPPRPTLQVAQSGSGDHDLEESDNEGSELDTAAAEDENPGIPRVSSSLSPKPPCTPPTSRDTYSPRQILVITFIVATFLALTVRTIICTLVFCTEVPYGSTRHEDYWASPHPLSRYQSSSTSSLSSDASARDVSRTTNPRQLLNVYVIRVEMNFSLVLLLFLAIILLFSRQRNNFLNWTAIFGNNNRAGQRGGG</sequence>
<dbReference type="AlphaFoldDB" id="A0AA40C1W0"/>
<keyword evidence="2" id="KW-0472">Membrane</keyword>
<feature type="region of interest" description="Disordered" evidence="1">
    <location>
        <begin position="1"/>
        <end position="117"/>
    </location>
</feature>
<accession>A0AA40C1W0</accession>
<comment type="caution">
    <text evidence="3">The sequence shown here is derived from an EMBL/GenBank/DDBJ whole genome shotgun (WGS) entry which is preliminary data.</text>
</comment>
<feature type="transmembrane region" description="Helical" evidence="2">
    <location>
        <begin position="124"/>
        <end position="148"/>
    </location>
</feature>
<feature type="transmembrane region" description="Helical" evidence="2">
    <location>
        <begin position="202"/>
        <end position="224"/>
    </location>
</feature>
<evidence type="ECO:0000256" key="2">
    <source>
        <dbReference type="SAM" id="Phobius"/>
    </source>
</evidence>
<dbReference type="Proteomes" id="UP001174934">
    <property type="component" value="Unassembled WGS sequence"/>
</dbReference>
<evidence type="ECO:0000313" key="3">
    <source>
        <dbReference type="EMBL" id="KAK0621965.1"/>
    </source>
</evidence>
<gene>
    <name evidence="3" type="ORF">B0T17DRAFT_308125</name>
</gene>
<proteinExistence type="predicted"/>
<name>A0AA40C1W0_9PEZI</name>
<evidence type="ECO:0000313" key="4">
    <source>
        <dbReference type="Proteomes" id="UP001174934"/>
    </source>
</evidence>
<evidence type="ECO:0000256" key="1">
    <source>
        <dbReference type="SAM" id="MobiDB-lite"/>
    </source>
</evidence>
<keyword evidence="2" id="KW-0812">Transmembrane</keyword>
<feature type="compositionally biased region" description="Acidic residues" evidence="1">
    <location>
        <begin position="74"/>
        <end position="94"/>
    </location>
</feature>
<dbReference type="EMBL" id="JAULSR010000004">
    <property type="protein sequence ID" value="KAK0621965.1"/>
    <property type="molecule type" value="Genomic_DNA"/>
</dbReference>
<keyword evidence="4" id="KW-1185">Reference proteome</keyword>
<organism evidence="3 4">
    <name type="scientific">Bombardia bombarda</name>
    <dbReference type="NCBI Taxonomy" id="252184"/>
    <lineage>
        <taxon>Eukaryota</taxon>
        <taxon>Fungi</taxon>
        <taxon>Dikarya</taxon>
        <taxon>Ascomycota</taxon>
        <taxon>Pezizomycotina</taxon>
        <taxon>Sordariomycetes</taxon>
        <taxon>Sordariomycetidae</taxon>
        <taxon>Sordariales</taxon>
        <taxon>Lasiosphaeriaceae</taxon>
        <taxon>Bombardia</taxon>
    </lineage>
</organism>
<reference evidence="3" key="1">
    <citation type="submission" date="2023-06" db="EMBL/GenBank/DDBJ databases">
        <title>Genome-scale phylogeny and comparative genomics of the fungal order Sordariales.</title>
        <authorList>
            <consortium name="Lawrence Berkeley National Laboratory"/>
            <person name="Hensen N."/>
            <person name="Bonometti L."/>
            <person name="Westerberg I."/>
            <person name="Brannstrom I.O."/>
            <person name="Guillou S."/>
            <person name="Cros-Aarteil S."/>
            <person name="Calhoun S."/>
            <person name="Haridas S."/>
            <person name="Kuo A."/>
            <person name="Mondo S."/>
            <person name="Pangilinan J."/>
            <person name="Riley R."/>
            <person name="LaButti K."/>
            <person name="Andreopoulos B."/>
            <person name="Lipzen A."/>
            <person name="Chen C."/>
            <person name="Yanf M."/>
            <person name="Daum C."/>
            <person name="Ng V."/>
            <person name="Clum A."/>
            <person name="Steindorff A."/>
            <person name="Ohm R."/>
            <person name="Martin F."/>
            <person name="Silar P."/>
            <person name="Natvig D."/>
            <person name="Lalanne C."/>
            <person name="Gautier V."/>
            <person name="Ament-velasquez S.L."/>
            <person name="Kruys A."/>
            <person name="Hutchinson M.I."/>
            <person name="Powell A.J."/>
            <person name="Barry K."/>
            <person name="Miller A.N."/>
            <person name="Grigoriev I.V."/>
            <person name="Debuchy R."/>
            <person name="Gladieux P."/>
            <person name="Thoren M.H."/>
            <person name="Johannesson H."/>
        </authorList>
    </citation>
    <scope>NUCLEOTIDE SEQUENCE</scope>
    <source>
        <strain evidence="3">SMH3391-2</strain>
    </source>
</reference>